<proteinExistence type="predicted"/>
<organism evidence="2 3">
    <name type="scientific">Brachybacterium huguangmaarense</name>
    <dbReference type="NCBI Taxonomy" id="1652028"/>
    <lineage>
        <taxon>Bacteria</taxon>
        <taxon>Bacillati</taxon>
        <taxon>Actinomycetota</taxon>
        <taxon>Actinomycetes</taxon>
        <taxon>Micrococcales</taxon>
        <taxon>Dermabacteraceae</taxon>
        <taxon>Brachybacterium</taxon>
    </lineage>
</organism>
<geneLocation type="plasmid" evidence="2 3">
    <name>unnamed</name>
</geneLocation>
<sequence length="101" mass="11242">MSIINGARTPHGSPGDRPQGNVPVIVRLALDDGTELWRPGRANRWRDGCVLVIWENIIGNGWSSQSAWLHERDVTRAIAGPSELLTPQWRELPRWTTGAGH</sequence>
<accession>A0ABY6G520</accession>
<evidence type="ECO:0000313" key="3">
    <source>
        <dbReference type="Proteomes" id="UP001164305"/>
    </source>
</evidence>
<evidence type="ECO:0000256" key="1">
    <source>
        <dbReference type="SAM" id="MobiDB-lite"/>
    </source>
</evidence>
<gene>
    <name evidence="2" type="ORF">BRM3_14910</name>
</gene>
<protein>
    <submittedName>
        <fullName evidence="2">Uncharacterized protein</fullName>
    </submittedName>
</protein>
<dbReference type="EMBL" id="CP107021">
    <property type="protein sequence ID" value="UYG18314.1"/>
    <property type="molecule type" value="Genomic_DNA"/>
</dbReference>
<dbReference type="Proteomes" id="UP001164305">
    <property type="component" value="Plasmid unnamed"/>
</dbReference>
<reference evidence="2" key="1">
    <citation type="submission" date="2022-10" db="EMBL/GenBank/DDBJ databases">
        <title>Whole-Genome Sequencing of Brachybacterium huguangmaarense BRM-3, Isolated from Betula schmidtii.</title>
        <authorList>
            <person name="Haam D."/>
        </authorList>
    </citation>
    <scope>NUCLEOTIDE SEQUENCE</scope>
    <source>
        <strain evidence="2">BRM-3</strain>
        <plasmid evidence="2">unnamed</plasmid>
    </source>
</reference>
<keyword evidence="2" id="KW-0614">Plasmid</keyword>
<name>A0ABY6G520_9MICO</name>
<feature type="region of interest" description="Disordered" evidence="1">
    <location>
        <begin position="1"/>
        <end position="21"/>
    </location>
</feature>
<evidence type="ECO:0000313" key="2">
    <source>
        <dbReference type="EMBL" id="UYG18314.1"/>
    </source>
</evidence>
<keyword evidence="3" id="KW-1185">Reference proteome</keyword>
<dbReference type="RefSeq" id="WP_263595503.1">
    <property type="nucleotide sequence ID" value="NZ_CP107021.1"/>
</dbReference>